<dbReference type="PANTHER" id="PTHR43096">
    <property type="entry name" value="DNAJ HOMOLOG 1, MITOCHONDRIAL-RELATED"/>
    <property type="match status" value="1"/>
</dbReference>
<evidence type="ECO:0000313" key="4">
    <source>
        <dbReference type="EMBL" id="WQD37497.1"/>
    </source>
</evidence>
<dbReference type="InterPro" id="IPR036869">
    <property type="entry name" value="J_dom_sf"/>
</dbReference>
<dbReference type="PROSITE" id="PS50076">
    <property type="entry name" value="DNAJ_2"/>
    <property type="match status" value="1"/>
</dbReference>
<keyword evidence="1" id="KW-0143">Chaperone</keyword>
<dbReference type="CDD" id="cd06257">
    <property type="entry name" value="DnaJ"/>
    <property type="match status" value="1"/>
</dbReference>
<protein>
    <submittedName>
        <fullName evidence="4">J domain-containing protein</fullName>
    </submittedName>
</protein>
<dbReference type="EMBL" id="CP139960">
    <property type="protein sequence ID" value="WQD37497.1"/>
    <property type="molecule type" value="Genomic_DNA"/>
</dbReference>
<dbReference type="PRINTS" id="PR00625">
    <property type="entry name" value="JDOMAIN"/>
</dbReference>
<dbReference type="SUPFAM" id="SSF46565">
    <property type="entry name" value="Chaperone J-domain"/>
    <property type="match status" value="1"/>
</dbReference>
<organism evidence="4 5">
    <name type="scientific">Niabella yanshanensis</name>
    <dbReference type="NCBI Taxonomy" id="577386"/>
    <lineage>
        <taxon>Bacteria</taxon>
        <taxon>Pseudomonadati</taxon>
        <taxon>Bacteroidota</taxon>
        <taxon>Chitinophagia</taxon>
        <taxon>Chitinophagales</taxon>
        <taxon>Chitinophagaceae</taxon>
        <taxon>Niabella</taxon>
    </lineage>
</organism>
<name>A0ABZ0W4Q6_9BACT</name>
<dbReference type="PANTHER" id="PTHR43096:SF52">
    <property type="entry name" value="DNAJ HOMOLOG 1, MITOCHONDRIAL-RELATED"/>
    <property type="match status" value="1"/>
</dbReference>
<feature type="domain" description="J" evidence="3">
    <location>
        <begin position="4"/>
        <end position="69"/>
    </location>
</feature>
<dbReference type="Proteomes" id="UP001325680">
    <property type="component" value="Chromosome"/>
</dbReference>
<keyword evidence="5" id="KW-1185">Reference proteome</keyword>
<proteinExistence type="predicted"/>
<dbReference type="Gene3D" id="1.10.287.110">
    <property type="entry name" value="DnaJ domain"/>
    <property type="match status" value="1"/>
</dbReference>
<evidence type="ECO:0000256" key="2">
    <source>
        <dbReference type="SAM" id="Phobius"/>
    </source>
</evidence>
<dbReference type="InterPro" id="IPR001623">
    <property type="entry name" value="DnaJ_domain"/>
</dbReference>
<feature type="transmembrane region" description="Helical" evidence="2">
    <location>
        <begin position="194"/>
        <end position="212"/>
    </location>
</feature>
<evidence type="ECO:0000259" key="3">
    <source>
        <dbReference type="PROSITE" id="PS50076"/>
    </source>
</evidence>
<dbReference type="SMART" id="SM00271">
    <property type="entry name" value="DnaJ"/>
    <property type="match status" value="1"/>
</dbReference>
<dbReference type="RefSeq" id="WP_114791717.1">
    <property type="nucleotide sequence ID" value="NZ_CP139960.1"/>
</dbReference>
<keyword evidence="2" id="KW-1133">Transmembrane helix</keyword>
<sequence>MAIDYYQILQVPPSADLAEIKSAYRRLAHQYHPDKNPDNQSALAYFELIKEAYETLSSPGRKEQYLQERWLHKANGQLFEQPVKTPEDLLKLVLSASDKIHRMDIYRMNKEGIKEELDQLLTDNRVQLLNDFNETSINDAIVKELFQLTATIPITAQSSYLQKLQTIQSNHIDILRQKEEELAGKVFWETWKPAFIILLVVMLCILIWGTSLRR</sequence>
<evidence type="ECO:0000313" key="5">
    <source>
        <dbReference type="Proteomes" id="UP001325680"/>
    </source>
</evidence>
<reference evidence="4 5" key="1">
    <citation type="submission" date="2023-12" db="EMBL/GenBank/DDBJ databases">
        <title>Genome sequencing and assembly of bacterial species from a model synthetic community.</title>
        <authorList>
            <person name="Hogle S.L."/>
        </authorList>
    </citation>
    <scope>NUCLEOTIDE SEQUENCE [LARGE SCALE GENOMIC DNA]</scope>
    <source>
        <strain evidence="4 5">HAMBI_3031</strain>
    </source>
</reference>
<keyword evidence="2" id="KW-0812">Transmembrane</keyword>
<dbReference type="Pfam" id="PF00226">
    <property type="entry name" value="DnaJ"/>
    <property type="match status" value="1"/>
</dbReference>
<gene>
    <name evidence="4" type="ORF">U0035_17645</name>
</gene>
<accession>A0ABZ0W4Q6</accession>
<keyword evidence="2" id="KW-0472">Membrane</keyword>
<evidence type="ECO:0000256" key="1">
    <source>
        <dbReference type="ARBA" id="ARBA00023186"/>
    </source>
</evidence>